<gene>
    <name evidence="1" type="ORF">GDO78_015003</name>
</gene>
<dbReference type="AlphaFoldDB" id="A0A8J6BGD7"/>
<evidence type="ECO:0000313" key="1">
    <source>
        <dbReference type="EMBL" id="KAG9462048.1"/>
    </source>
</evidence>
<evidence type="ECO:0000313" key="2">
    <source>
        <dbReference type="Proteomes" id="UP000770717"/>
    </source>
</evidence>
<accession>A0A8J6BGD7</accession>
<dbReference type="Proteomes" id="UP000770717">
    <property type="component" value="Unassembled WGS sequence"/>
</dbReference>
<organism evidence="1 2">
    <name type="scientific">Eleutherodactylus coqui</name>
    <name type="common">Puerto Rican coqui</name>
    <dbReference type="NCBI Taxonomy" id="57060"/>
    <lineage>
        <taxon>Eukaryota</taxon>
        <taxon>Metazoa</taxon>
        <taxon>Chordata</taxon>
        <taxon>Craniata</taxon>
        <taxon>Vertebrata</taxon>
        <taxon>Euteleostomi</taxon>
        <taxon>Amphibia</taxon>
        <taxon>Batrachia</taxon>
        <taxon>Anura</taxon>
        <taxon>Neobatrachia</taxon>
        <taxon>Hyloidea</taxon>
        <taxon>Eleutherodactylidae</taxon>
        <taxon>Eleutherodactylinae</taxon>
        <taxon>Eleutherodactylus</taxon>
        <taxon>Eleutherodactylus</taxon>
    </lineage>
</organism>
<keyword evidence="2" id="KW-1185">Reference proteome</keyword>
<comment type="caution">
    <text evidence="1">The sequence shown here is derived from an EMBL/GenBank/DDBJ whole genome shotgun (WGS) entry which is preliminary data.</text>
</comment>
<name>A0A8J6BGD7_ELECQ</name>
<proteinExistence type="predicted"/>
<protein>
    <submittedName>
        <fullName evidence="1">Uncharacterized protein</fullName>
    </submittedName>
</protein>
<dbReference type="EMBL" id="WNTK01013992">
    <property type="protein sequence ID" value="KAG9462048.1"/>
    <property type="molecule type" value="Genomic_DNA"/>
</dbReference>
<sequence length="99" mass="10610">MACFSHLNGYFVTHEGLAGPLRSRASVLSKFIVYPESLPVLSIFCIKGVSVSLGLFTTKSRSSANASVFIFMSPQFAPVKSDVCAKCLCNGSIDKLNNS</sequence>
<reference evidence="1" key="1">
    <citation type="thesis" date="2020" institute="ProQuest LLC" country="789 East Eisenhower Parkway, Ann Arbor, MI, USA">
        <title>Comparative Genomics and Chromosome Evolution.</title>
        <authorList>
            <person name="Mudd A.B."/>
        </authorList>
    </citation>
    <scope>NUCLEOTIDE SEQUENCE</scope>
    <source>
        <strain evidence="1">HN-11 Male</strain>
        <tissue evidence="1">Kidney and liver</tissue>
    </source>
</reference>